<name>A0A1T1AVV0_RHOFE</name>
<comment type="caution">
    <text evidence="2">The sequence shown here is derived from an EMBL/GenBank/DDBJ whole genome shotgun (WGS) entry which is preliminary data.</text>
</comment>
<dbReference type="InterPro" id="IPR051682">
    <property type="entry name" value="Mito_Persulfide_Diox"/>
</dbReference>
<gene>
    <name evidence="2" type="ORF">RF819_17290</name>
</gene>
<dbReference type="OrthoDB" id="9784009at2"/>
<dbReference type="Gene3D" id="3.60.15.10">
    <property type="entry name" value="Ribonuclease Z/Hydroxyacylglutathione hydrolase-like"/>
    <property type="match status" value="1"/>
</dbReference>
<dbReference type="Proteomes" id="UP000190750">
    <property type="component" value="Unassembled WGS sequence"/>
</dbReference>
<dbReference type="PANTHER" id="PTHR43084">
    <property type="entry name" value="PERSULFIDE DIOXYGENASE ETHE1"/>
    <property type="match status" value="1"/>
</dbReference>
<dbReference type="SMART" id="SM00849">
    <property type="entry name" value="Lactamase_B"/>
    <property type="match status" value="1"/>
</dbReference>
<protein>
    <recommendedName>
        <fullName evidence="1">Metallo-beta-lactamase domain-containing protein</fullName>
    </recommendedName>
</protein>
<dbReference type="InterPro" id="IPR036866">
    <property type="entry name" value="RibonucZ/Hydroxyglut_hydro"/>
</dbReference>
<keyword evidence="3" id="KW-1185">Reference proteome</keyword>
<feature type="domain" description="Metallo-beta-lactamase" evidence="1">
    <location>
        <begin position="12"/>
        <end position="158"/>
    </location>
</feature>
<dbReference type="AlphaFoldDB" id="A0A1T1AVV0"/>
<dbReference type="InterPro" id="IPR001279">
    <property type="entry name" value="Metallo-B-lactamas"/>
</dbReference>
<proteinExistence type="predicted"/>
<sequence length="205" mass="23254">MYFRILNDSDSGEFSYLLADHTQDAVLIDPRARDIPVLLALLAERDLRLRWVLRTHQHDALHPHEPGLLTKLGAPLVQGEVAQTSLPFGEGMIRVLATPGHTRDCLSFAWRDRVFCGGLLAVTTCPHQSYPQAPQDLWDSVMQKVFTLADETLLFAGHEQHARAVSTVLEQRRWHPYFSGLTRDEFLAQMDALSQRSVPPPFFEE</sequence>
<evidence type="ECO:0000259" key="1">
    <source>
        <dbReference type="SMART" id="SM00849"/>
    </source>
</evidence>
<dbReference type="GO" id="GO:0070813">
    <property type="term" value="P:hydrogen sulfide metabolic process"/>
    <property type="evidence" value="ECO:0007669"/>
    <property type="project" value="TreeGrafter"/>
</dbReference>
<accession>A0A1T1AVV0</accession>
<evidence type="ECO:0000313" key="2">
    <source>
        <dbReference type="EMBL" id="OOV08239.1"/>
    </source>
</evidence>
<dbReference type="PANTHER" id="PTHR43084:SF1">
    <property type="entry name" value="PERSULFIDE DIOXYGENASE ETHE1, MITOCHONDRIAL"/>
    <property type="match status" value="1"/>
</dbReference>
<dbReference type="GO" id="GO:0006749">
    <property type="term" value="P:glutathione metabolic process"/>
    <property type="evidence" value="ECO:0007669"/>
    <property type="project" value="TreeGrafter"/>
</dbReference>
<dbReference type="RefSeq" id="WP_078366108.1">
    <property type="nucleotide sequence ID" value="NZ_MTJN01000002.1"/>
</dbReference>
<dbReference type="GO" id="GO:0050313">
    <property type="term" value="F:sulfur dioxygenase activity"/>
    <property type="evidence" value="ECO:0007669"/>
    <property type="project" value="TreeGrafter"/>
</dbReference>
<dbReference type="STRING" id="28066.RF819_17290"/>
<organism evidence="2 3">
    <name type="scientific">Rhodoferax fermentans</name>
    <dbReference type="NCBI Taxonomy" id="28066"/>
    <lineage>
        <taxon>Bacteria</taxon>
        <taxon>Pseudomonadati</taxon>
        <taxon>Pseudomonadota</taxon>
        <taxon>Betaproteobacteria</taxon>
        <taxon>Burkholderiales</taxon>
        <taxon>Comamonadaceae</taxon>
        <taxon>Rhodoferax</taxon>
    </lineage>
</organism>
<dbReference type="SUPFAM" id="SSF56281">
    <property type="entry name" value="Metallo-hydrolase/oxidoreductase"/>
    <property type="match status" value="1"/>
</dbReference>
<evidence type="ECO:0000313" key="3">
    <source>
        <dbReference type="Proteomes" id="UP000190750"/>
    </source>
</evidence>
<reference evidence="2 3" key="1">
    <citation type="submission" date="2017-01" db="EMBL/GenBank/DDBJ databases">
        <title>Genome sequencing of Rhodoferax fermentans JCM 7819.</title>
        <authorList>
            <person name="Kim Y.J."/>
            <person name="Farh M.E.-A."/>
            <person name="Yang D.-C."/>
        </authorList>
    </citation>
    <scope>NUCLEOTIDE SEQUENCE [LARGE SCALE GENOMIC DNA]</scope>
    <source>
        <strain evidence="2 3">JCM 7819</strain>
    </source>
</reference>
<dbReference type="EMBL" id="MTJN01000002">
    <property type="protein sequence ID" value="OOV08239.1"/>
    <property type="molecule type" value="Genomic_DNA"/>
</dbReference>